<evidence type="ECO:0000313" key="1">
    <source>
        <dbReference type="EMBL" id="KAI2383047.1"/>
    </source>
</evidence>
<name>A0ACB8UTJ1_9EURO</name>
<organism evidence="1">
    <name type="scientific">Ophidiomyces ophidiicola</name>
    <dbReference type="NCBI Taxonomy" id="1387563"/>
    <lineage>
        <taxon>Eukaryota</taxon>
        <taxon>Fungi</taxon>
        <taxon>Dikarya</taxon>
        <taxon>Ascomycota</taxon>
        <taxon>Pezizomycotina</taxon>
        <taxon>Eurotiomycetes</taxon>
        <taxon>Eurotiomycetidae</taxon>
        <taxon>Onygenales</taxon>
        <taxon>Onygenaceae</taxon>
        <taxon>Ophidiomyces</taxon>
    </lineage>
</organism>
<reference evidence="1" key="1">
    <citation type="journal article" date="2022" name="bioRxiv">
        <title>Population genetic analysis of Ophidiomyces ophidiicola, the causative agent of snake fungal disease, indicates recent introductions to the USA.</title>
        <authorList>
            <person name="Ladner J.T."/>
            <person name="Palmer J.M."/>
            <person name="Ettinger C.L."/>
            <person name="Stajich J.E."/>
            <person name="Farrell T.M."/>
            <person name="Glorioso B.M."/>
            <person name="Lawson B."/>
            <person name="Price S.J."/>
            <person name="Stengle A.G."/>
            <person name="Grear D.A."/>
            <person name="Lorch J.M."/>
        </authorList>
    </citation>
    <scope>NUCLEOTIDE SEQUENCE</scope>
    <source>
        <strain evidence="1">NWHC 24266-5</strain>
    </source>
</reference>
<proteinExistence type="predicted"/>
<accession>A0ACB8UTJ1</accession>
<gene>
    <name evidence="1" type="ORF">LOY88_005549</name>
</gene>
<dbReference type="EMBL" id="JALBCA010000101">
    <property type="protein sequence ID" value="KAI2383047.1"/>
    <property type="molecule type" value="Genomic_DNA"/>
</dbReference>
<comment type="caution">
    <text evidence="1">The sequence shown here is derived from an EMBL/GenBank/DDBJ whole genome shotgun (WGS) entry which is preliminary data.</text>
</comment>
<protein>
    <submittedName>
        <fullName evidence="1">Uncharacterized protein</fullName>
    </submittedName>
</protein>
<sequence length="496" mass="54569">MADHLPQKQASLEPAAEIAIPETPIEARSGQSTPSDELPANTLGKNGFISPSIPASSSDITPPPSQSLGNISTPRRRSLSRSNSLLASPPATVDQTLCVAYGASESLPTLADIDTANDEPLRIIAKELLSVAQESRMSAAHFKLQHSLLSMTSSEAIKRAEVEQQLAKREIEILQSAEYRLRQTQHVKSPPSPLPTPQQQQNTVLNSALNRAKELEETNLVLERKLRRATKIIEEDADKYELLMEENCRLKKRIRDNRDHFTLMMDHGSLSSSPRTELHTPQQKLISRYPDSARSPVNRVGGQDPFAVLLAADQVLHGEATSIKSSLPSKSSHRGHGHIRGTHSLSSLPTTPQRRGGAVERIHFFTPVNQRSTAPPVGYPIIHDRDDADRHDRDSTISVSDVDEAVTDEDVPASQASSLATSMLRRFPGASQEEPQVPANIGKSSTLLQAKLFGHIKKPGVERSTDNLKRKRSHEVKTLSPKKVRTMEPIYVNMKS</sequence>